<comment type="caution">
    <text evidence="1">The sequence shown here is derived from an EMBL/GenBank/DDBJ whole genome shotgun (WGS) entry which is preliminary data.</text>
</comment>
<protein>
    <submittedName>
        <fullName evidence="1">Uncharacterized protein</fullName>
    </submittedName>
</protein>
<accession>A0ACC3NVG8</accession>
<keyword evidence="2" id="KW-1185">Reference proteome</keyword>
<name>A0ACC3NVG8_9PEZI</name>
<organism evidence="1 2">
    <name type="scientific">Vermiconidia calcicola</name>
    <dbReference type="NCBI Taxonomy" id="1690605"/>
    <lineage>
        <taxon>Eukaryota</taxon>
        <taxon>Fungi</taxon>
        <taxon>Dikarya</taxon>
        <taxon>Ascomycota</taxon>
        <taxon>Pezizomycotina</taxon>
        <taxon>Dothideomycetes</taxon>
        <taxon>Dothideomycetidae</taxon>
        <taxon>Mycosphaerellales</taxon>
        <taxon>Extremaceae</taxon>
        <taxon>Vermiconidia</taxon>
    </lineage>
</organism>
<dbReference type="EMBL" id="JAUTXU010000007">
    <property type="protein sequence ID" value="KAK3723928.1"/>
    <property type="molecule type" value="Genomic_DNA"/>
</dbReference>
<reference evidence="1" key="1">
    <citation type="submission" date="2023-07" db="EMBL/GenBank/DDBJ databases">
        <title>Black Yeasts Isolated from many extreme environments.</title>
        <authorList>
            <person name="Coleine C."/>
            <person name="Stajich J.E."/>
            <person name="Selbmann L."/>
        </authorList>
    </citation>
    <scope>NUCLEOTIDE SEQUENCE</scope>
    <source>
        <strain evidence="1">CCFEE 5714</strain>
    </source>
</reference>
<evidence type="ECO:0000313" key="1">
    <source>
        <dbReference type="EMBL" id="KAK3723928.1"/>
    </source>
</evidence>
<proteinExistence type="predicted"/>
<sequence>MEQDEGNTPKIGFLDLSRELRDIIYEMCLVSQHSLPTFAIRECSTRDESGRGPPGAIWHLAMSYKTDTPDYRPKVLLAEQAIKLKTFHSMTLVSHQVQEEAEASSFEYTALKVTIFQKRPPALIMPCGVLPISTYGRFHTIDLRKLGKLHIGNFKIGEPFDFDLTLILDVRLRTAATRLAVEFPRNDRRQNSEKGSHALEYADIICNRLEQLITRTLHRTTFGTCTLWYVLDLMDAPSNVDFICWVIRANDMHLCGSTHEDMPSKHIAVATGSFKEYIKCPQLPGKKFGGRSITYGRS</sequence>
<evidence type="ECO:0000313" key="2">
    <source>
        <dbReference type="Proteomes" id="UP001281147"/>
    </source>
</evidence>
<gene>
    <name evidence="1" type="ORF">LTR37_001412</name>
</gene>
<dbReference type="Proteomes" id="UP001281147">
    <property type="component" value="Unassembled WGS sequence"/>
</dbReference>